<feature type="transmembrane region" description="Helical" evidence="6">
    <location>
        <begin position="12"/>
        <end position="32"/>
    </location>
</feature>
<evidence type="ECO:0000313" key="8">
    <source>
        <dbReference type="Proteomes" id="UP000305202"/>
    </source>
</evidence>
<keyword evidence="3 6" id="KW-0812">Transmembrane</keyword>
<dbReference type="InterPro" id="IPR012902">
    <property type="entry name" value="N_methyl_site"/>
</dbReference>
<dbReference type="Proteomes" id="UP000305202">
    <property type="component" value="Unassembled WGS sequence"/>
</dbReference>
<keyword evidence="4 6" id="KW-1133">Transmembrane helix</keyword>
<evidence type="ECO:0000256" key="3">
    <source>
        <dbReference type="ARBA" id="ARBA00022692"/>
    </source>
</evidence>
<evidence type="ECO:0000256" key="2">
    <source>
        <dbReference type="ARBA" id="ARBA00022481"/>
    </source>
</evidence>
<dbReference type="PIRSF" id="PIRSF004525">
    <property type="entry name" value="Pilin_peptidase-dep_B_prd"/>
    <property type="match status" value="1"/>
</dbReference>
<dbReference type="InterPro" id="IPR016419">
    <property type="entry name" value="Prepilin_Pept-dep_B_prd"/>
</dbReference>
<comment type="caution">
    <text evidence="7">The sequence shown here is derived from an EMBL/GenBank/DDBJ whole genome shotgun (WGS) entry which is preliminary data.</text>
</comment>
<dbReference type="Pfam" id="PF07963">
    <property type="entry name" value="N_methyl"/>
    <property type="match status" value="1"/>
</dbReference>
<dbReference type="PANTHER" id="PTHR39583">
    <property type="entry name" value="TYPE II SECRETION SYSTEM PROTEIN J-RELATED"/>
    <property type="match status" value="1"/>
</dbReference>
<name>A0ABY2SLB2_9HYPH</name>
<evidence type="ECO:0000256" key="1">
    <source>
        <dbReference type="ARBA" id="ARBA00004167"/>
    </source>
</evidence>
<dbReference type="EMBL" id="SZPQ01000016">
    <property type="protein sequence ID" value="TKI05931.1"/>
    <property type="molecule type" value="Genomic_DNA"/>
</dbReference>
<keyword evidence="2" id="KW-0488">Methylation</keyword>
<dbReference type="NCBIfam" id="TIGR02532">
    <property type="entry name" value="IV_pilin_GFxxxE"/>
    <property type="match status" value="1"/>
</dbReference>
<keyword evidence="8" id="KW-1185">Reference proteome</keyword>
<protein>
    <submittedName>
        <fullName evidence="7">Prepilin peptidase-dependent protein</fullName>
    </submittedName>
</protein>
<accession>A0ABY2SLB2</accession>
<evidence type="ECO:0000256" key="6">
    <source>
        <dbReference type="SAM" id="Phobius"/>
    </source>
</evidence>
<sequence>MLKSGQGGYTLAETLCALAVSAVVMMAAMRLLPQVQRFSLNHIRQIQLARHIDYAMLTMEKDLRRAGMCRSRCPRPAVVIGQRRGETRQSCLLTTYAFYAPASIAPSGPLVDETFGYRLREGALEARRGVTHCQGGNWVKTHDPRQWRVTRLRFEPLADNAYRIVLAGESRGKPTVRHGISRIVACRNGSS</sequence>
<organism evidence="7 8">
    <name type="scientific">Martelella alba</name>
    <dbReference type="NCBI Taxonomy" id="2590451"/>
    <lineage>
        <taxon>Bacteria</taxon>
        <taxon>Pseudomonadati</taxon>
        <taxon>Pseudomonadota</taxon>
        <taxon>Alphaproteobacteria</taxon>
        <taxon>Hyphomicrobiales</taxon>
        <taxon>Aurantimonadaceae</taxon>
        <taxon>Martelella</taxon>
    </lineage>
</organism>
<proteinExistence type="predicted"/>
<evidence type="ECO:0000256" key="4">
    <source>
        <dbReference type="ARBA" id="ARBA00022989"/>
    </source>
</evidence>
<comment type="subcellular location">
    <subcellularLocation>
        <location evidence="1">Membrane</location>
        <topology evidence="1">Single-pass membrane protein</topology>
    </subcellularLocation>
</comment>
<gene>
    <name evidence="7" type="ORF">FCN80_11975</name>
</gene>
<dbReference type="RefSeq" id="WP_136990393.1">
    <property type="nucleotide sequence ID" value="NZ_SZPQ01000016.1"/>
</dbReference>
<dbReference type="InterPro" id="IPR051621">
    <property type="entry name" value="T2SS_protein_J"/>
</dbReference>
<evidence type="ECO:0000313" key="7">
    <source>
        <dbReference type="EMBL" id="TKI05931.1"/>
    </source>
</evidence>
<dbReference type="PANTHER" id="PTHR39583:SF3">
    <property type="entry name" value="PREPILIN PEPTIDASE-DEPENDENT PROTEIN B"/>
    <property type="match status" value="1"/>
</dbReference>
<dbReference type="NCBIfam" id="NF007848">
    <property type="entry name" value="PRK10557.1"/>
    <property type="match status" value="1"/>
</dbReference>
<keyword evidence="5 6" id="KW-0472">Membrane</keyword>
<reference evidence="7 8" key="1">
    <citation type="submission" date="2019-04" db="EMBL/GenBank/DDBJ databases">
        <authorList>
            <person name="Li M."/>
            <person name="Gao C."/>
        </authorList>
    </citation>
    <scope>NUCLEOTIDE SEQUENCE [LARGE SCALE GENOMIC DNA]</scope>
    <source>
        <strain evidence="7 8">BGMRC 2031</strain>
    </source>
</reference>
<evidence type="ECO:0000256" key="5">
    <source>
        <dbReference type="ARBA" id="ARBA00023136"/>
    </source>
</evidence>